<dbReference type="Proteomes" id="UP000790377">
    <property type="component" value="Unassembled WGS sequence"/>
</dbReference>
<name>A0ACB7ZV07_9AGAM</name>
<comment type="caution">
    <text evidence="1">The sequence shown here is derived from an EMBL/GenBank/DDBJ whole genome shotgun (WGS) entry which is preliminary data.</text>
</comment>
<reference evidence="1" key="1">
    <citation type="journal article" date="2021" name="New Phytol.">
        <title>Evolutionary innovations through gain and loss of genes in the ectomycorrhizal Boletales.</title>
        <authorList>
            <person name="Wu G."/>
            <person name="Miyauchi S."/>
            <person name="Morin E."/>
            <person name="Kuo A."/>
            <person name="Drula E."/>
            <person name="Varga T."/>
            <person name="Kohler A."/>
            <person name="Feng B."/>
            <person name="Cao Y."/>
            <person name="Lipzen A."/>
            <person name="Daum C."/>
            <person name="Hundley H."/>
            <person name="Pangilinan J."/>
            <person name="Johnson J."/>
            <person name="Barry K."/>
            <person name="LaButti K."/>
            <person name="Ng V."/>
            <person name="Ahrendt S."/>
            <person name="Min B."/>
            <person name="Choi I.G."/>
            <person name="Park H."/>
            <person name="Plett J.M."/>
            <person name="Magnuson J."/>
            <person name="Spatafora J.W."/>
            <person name="Nagy L.G."/>
            <person name="Henrissat B."/>
            <person name="Grigoriev I.V."/>
            <person name="Yang Z.L."/>
            <person name="Xu J."/>
            <person name="Martin F.M."/>
        </authorList>
    </citation>
    <scope>NUCLEOTIDE SEQUENCE</scope>
    <source>
        <strain evidence="1">ATCC 28755</strain>
    </source>
</reference>
<organism evidence="1 2">
    <name type="scientific">Hygrophoropsis aurantiaca</name>
    <dbReference type="NCBI Taxonomy" id="72124"/>
    <lineage>
        <taxon>Eukaryota</taxon>
        <taxon>Fungi</taxon>
        <taxon>Dikarya</taxon>
        <taxon>Basidiomycota</taxon>
        <taxon>Agaricomycotina</taxon>
        <taxon>Agaricomycetes</taxon>
        <taxon>Agaricomycetidae</taxon>
        <taxon>Boletales</taxon>
        <taxon>Coniophorineae</taxon>
        <taxon>Hygrophoropsidaceae</taxon>
        <taxon>Hygrophoropsis</taxon>
    </lineage>
</organism>
<dbReference type="EMBL" id="MU268333">
    <property type="protein sequence ID" value="KAH7904890.1"/>
    <property type="molecule type" value="Genomic_DNA"/>
</dbReference>
<evidence type="ECO:0000313" key="2">
    <source>
        <dbReference type="Proteomes" id="UP000790377"/>
    </source>
</evidence>
<accession>A0ACB7ZV07</accession>
<protein>
    <submittedName>
        <fullName evidence="1">Uncharacterized protein</fullName>
    </submittedName>
</protein>
<keyword evidence="2" id="KW-1185">Reference proteome</keyword>
<gene>
    <name evidence="1" type="ORF">BJ138DRAFT_1165788</name>
</gene>
<sequence length="310" mass="35149">MRYKFTSHSNSIGLLLFKHTVDRMSDTISLASHFQLNVYFLFSGLAIVAFDYCVTLNMEISWTWDRPWNYVRALFILARYTPFPFVSMYIYDTLGPITECSLKTEIKLWILCAVTVMGAEGLLLVRTWVFWGRNRAVLVGLIALGLGCIISGVTVDIIHFRSVTYTPIPLPGSRYFQPCSSAPYDISSYCGLAVFELAILFLSIFQIFQYKHHRRIFLIMRNDIVYISCILGLSVFSEEGYTDPAIIWQTVLHSVLASRLLFSMRQIMEQQPSIAFGSSAQPVPSRTVEMLPMVFEARTETVSGGASVEC</sequence>
<proteinExistence type="predicted"/>
<evidence type="ECO:0000313" key="1">
    <source>
        <dbReference type="EMBL" id="KAH7904890.1"/>
    </source>
</evidence>